<dbReference type="GO" id="GO:0046654">
    <property type="term" value="P:tetrahydrofolate biosynthetic process"/>
    <property type="evidence" value="ECO:0007669"/>
    <property type="project" value="UniProtKB-UniPathway"/>
</dbReference>
<dbReference type="GO" id="GO:0016301">
    <property type="term" value="F:kinase activity"/>
    <property type="evidence" value="ECO:0007669"/>
    <property type="project" value="UniProtKB-KW"/>
</dbReference>
<keyword evidence="4" id="KW-0547">Nucleotide-binding</keyword>
<dbReference type="SUPFAM" id="SSF55083">
    <property type="entry name" value="6-hydroxymethyl-7,8-dihydropterin pyrophosphokinase, HPPK"/>
    <property type="match status" value="1"/>
</dbReference>
<name>A0A7C2B8T8_UNCW3</name>
<accession>A0A7C2B8T8</accession>
<evidence type="ECO:0000256" key="7">
    <source>
        <dbReference type="ARBA" id="ARBA00022909"/>
    </source>
</evidence>
<evidence type="ECO:0000313" key="9">
    <source>
        <dbReference type="EMBL" id="HEA86954.1"/>
    </source>
</evidence>
<dbReference type="PANTHER" id="PTHR43071">
    <property type="entry name" value="2-AMINO-4-HYDROXY-6-HYDROXYMETHYLDIHYDROPTERIDINE PYROPHOSPHOKINASE"/>
    <property type="match status" value="1"/>
</dbReference>
<proteinExistence type="predicted"/>
<evidence type="ECO:0000313" key="10">
    <source>
        <dbReference type="EMBL" id="HEE18036.1"/>
    </source>
</evidence>
<dbReference type="EC" id="2.7.6.3" evidence="2"/>
<dbReference type="GO" id="GO:0003848">
    <property type="term" value="F:2-amino-4-hydroxy-6-hydroxymethyldihydropteridine diphosphokinase activity"/>
    <property type="evidence" value="ECO:0007669"/>
    <property type="project" value="UniProtKB-EC"/>
</dbReference>
<dbReference type="AlphaFoldDB" id="A0A7C2B8T8"/>
<evidence type="ECO:0000256" key="4">
    <source>
        <dbReference type="ARBA" id="ARBA00022741"/>
    </source>
</evidence>
<feature type="domain" description="7,8-dihydro-6-hydroxymethylpterin-pyrophosphokinase" evidence="8">
    <location>
        <begin position="6"/>
        <end position="144"/>
    </location>
</feature>
<organism evidence="10">
    <name type="scientific">candidate division WOR-3 bacterium</name>
    <dbReference type="NCBI Taxonomy" id="2052148"/>
    <lineage>
        <taxon>Bacteria</taxon>
        <taxon>Bacteria division WOR-3</taxon>
    </lineage>
</organism>
<comment type="pathway">
    <text evidence="1">Cofactor biosynthesis; tetrahydrofolate biosynthesis; 2-amino-4-hydroxy-6-hydroxymethyl-7,8-dihydropteridine diphosphate from 7,8-dihydroneopterin triphosphate: step 4/4.</text>
</comment>
<gene>
    <name evidence="10" type="primary">folK</name>
    <name evidence="10" type="ORF">ENP62_00595</name>
    <name evidence="9" type="ORF">ENP94_02970</name>
    <name evidence="11" type="ORF">ENS16_01535</name>
</gene>
<keyword evidence="6" id="KW-0067">ATP-binding</keyword>
<evidence type="ECO:0000256" key="6">
    <source>
        <dbReference type="ARBA" id="ARBA00022840"/>
    </source>
</evidence>
<dbReference type="EMBL" id="DSKA01000047">
    <property type="protein sequence ID" value="HEE18036.1"/>
    <property type="molecule type" value="Genomic_DNA"/>
</dbReference>
<evidence type="ECO:0000256" key="1">
    <source>
        <dbReference type="ARBA" id="ARBA00005051"/>
    </source>
</evidence>
<dbReference type="NCBIfam" id="TIGR01498">
    <property type="entry name" value="folK"/>
    <property type="match status" value="1"/>
</dbReference>
<dbReference type="UniPathway" id="UPA00077">
    <property type="reaction ID" value="UER00155"/>
</dbReference>
<keyword evidence="3 10" id="KW-0808">Transferase</keyword>
<sequence length="173" mass="19509">MVTEVYLGVGSNLGDRDENLYRALAELVKLGPLQRSSWYETEPAGMAAGTPHFLNGAVRLWTEVSLEALHARIIEIETRLGREPVRSSEEPKRSRIIDIDILFFNHRVIGWQADKPVSGAKLIVPHPHLHKRAFVLVPLAELAPDFRHPVLGLTVRELLANVDTSEVRPWERS</sequence>
<dbReference type="Gene3D" id="3.30.70.560">
    <property type="entry name" value="7,8-Dihydro-6-hydroxymethylpterin-pyrophosphokinase HPPK"/>
    <property type="match status" value="1"/>
</dbReference>
<evidence type="ECO:0000256" key="3">
    <source>
        <dbReference type="ARBA" id="ARBA00022679"/>
    </source>
</evidence>
<dbReference type="PANTHER" id="PTHR43071:SF1">
    <property type="entry name" value="2-AMINO-4-HYDROXY-6-HYDROXYMETHYLDIHYDROPTERIDINE PYROPHOSPHOKINASE"/>
    <property type="match status" value="1"/>
</dbReference>
<dbReference type="InterPro" id="IPR000550">
    <property type="entry name" value="Hppk"/>
</dbReference>
<dbReference type="CDD" id="cd00483">
    <property type="entry name" value="HPPK"/>
    <property type="match status" value="1"/>
</dbReference>
<dbReference type="Pfam" id="PF01288">
    <property type="entry name" value="HPPK"/>
    <property type="match status" value="1"/>
</dbReference>
<dbReference type="GO" id="GO:0005524">
    <property type="term" value="F:ATP binding"/>
    <property type="evidence" value="ECO:0007669"/>
    <property type="project" value="UniProtKB-KW"/>
</dbReference>
<dbReference type="EMBL" id="DSLG01000003">
    <property type="protein sequence ID" value="HEA86954.1"/>
    <property type="molecule type" value="Genomic_DNA"/>
</dbReference>
<dbReference type="EMBL" id="DSTU01000003">
    <property type="protein sequence ID" value="HFJ53357.1"/>
    <property type="molecule type" value="Genomic_DNA"/>
</dbReference>
<keyword evidence="7" id="KW-0289">Folate biosynthesis</keyword>
<keyword evidence="5 10" id="KW-0418">Kinase</keyword>
<evidence type="ECO:0000256" key="5">
    <source>
        <dbReference type="ARBA" id="ARBA00022777"/>
    </source>
</evidence>
<dbReference type="GO" id="GO:0046656">
    <property type="term" value="P:folic acid biosynthetic process"/>
    <property type="evidence" value="ECO:0007669"/>
    <property type="project" value="UniProtKB-KW"/>
</dbReference>
<comment type="caution">
    <text evidence="10">The sequence shown here is derived from an EMBL/GenBank/DDBJ whole genome shotgun (WGS) entry which is preliminary data.</text>
</comment>
<dbReference type="InterPro" id="IPR035907">
    <property type="entry name" value="Hppk_sf"/>
</dbReference>
<evidence type="ECO:0000256" key="2">
    <source>
        <dbReference type="ARBA" id="ARBA00013253"/>
    </source>
</evidence>
<reference evidence="10" key="1">
    <citation type="journal article" date="2020" name="mSystems">
        <title>Genome- and Community-Level Interaction Insights into Carbon Utilization and Element Cycling Functions of Hydrothermarchaeota in Hydrothermal Sediment.</title>
        <authorList>
            <person name="Zhou Z."/>
            <person name="Liu Y."/>
            <person name="Xu W."/>
            <person name="Pan J."/>
            <person name="Luo Z.H."/>
            <person name="Li M."/>
        </authorList>
    </citation>
    <scope>NUCLEOTIDE SEQUENCE [LARGE SCALE GENOMIC DNA]</scope>
    <source>
        <strain evidence="10">SpSt-236</strain>
        <strain evidence="9">SpSt-265</strain>
        <strain evidence="11">SpSt-465</strain>
    </source>
</reference>
<protein>
    <recommendedName>
        <fullName evidence="2">2-amino-4-hydroxy-6-hydroxymethyldihydropteridine diphosphokinase</fullName>
        <ecNumber evidence="2">2.7.6.3</ecNumber>
    </recommendedName>
</protein>
<evidence type="ECO:0000313" key="11">
    <source>
        <dbReference type="EMBL" id="HFJ53357.1"/>
    </source>
</evidence>
<evidence type="ECO:0000259" key="8">
    <source>
        <dbReference type="Pfam" id="PF01288"/>
    </source>
</evidence>